<dbReference type="InterPro" id="IPR002898">
    <property type="entry name" value="MotA_ExbB_proton_chnl"/>
</dbReference>
<dbReference type="GO" id="GO:0015031">
    <property type="term" value="P:protein transport"/>
    <property type="evidence" value="ECO:0007669"/>
    <property type="project" value="UniProtKB-KW"/>
</dbReference>
<feature type="domain" description="MotA/TolQ/ExbB proton channel" evidence="9">
    <location>
        <begin position="101"/>
        <end position="221"/>
    </location>
</feature>
<sequence length="282" mass="31524">MNLSTLIGMLSGMAIVFAAIFFTAEDAWSFVNLPGLAVVLGGTFAATLLAYPLREVVNVFKILWIVLKNERLYAQDDQKELVSVARQLVQGDLIKVEDQLEQVKNPFLRTGLELLINNTPHQDMSELLEWRIVKMKIREKAEAQIYRTMAMFAPAFGMLGTLVGLVNMLQGMGESNMAQIGSDMAFALLTTLYGVALANLFFKPIAIKFERRTERRVQLMNMIREGVMLIAKGRSPVYIREYLSTFFAHVEDELNISDKGNGSGNGKKAFKDAMDKSKSPLS</sequence>
<organism evidence="10 11">
    <name type="scientific">Aliidiomarina iranensis</name>
    <dbReference type="NCBI Taxonomy" id="1434071"/>
    <lineage>
        <taxon>Bacteria</taxon>
        <taxon>Pseudomonadati</taxon>
        <taxon>Pseudomonadota</taxon>
        <taxon>Gammaproteobacteria</taxon>
        <taxon>Alteromonadales</taxon>
        <taxon>Idiomarinaceae</taxon>
        <taxon>Aliidiomarina</taxon>
    </lineage>
</organism>
<keyword evidence="5 8" id="KW-0472">Membrane</keyword>
<dbReference type="GO" id="GO:0005886">
    <property type="term" value="C:plasma membrane"/>
    <property type="evidence" value="ECO:0007669"/>
    <property type="project" value="UniProtKB-SubCell"/>
</dbReference>
<dbReference type="AlphaFoldDB" id="A0A432W357"/>
<feature type="transmembrane region" description="Helical" evidence="8">
    <location>
        <begin position="185"/>
        <end position="202"/>
    </location>
</feature>
<dbReference type="RefSeq" id="WP_126764793.1">
    <property type="nucleotide sequence ID" value="NZ_PIPJ01000001.1"/>
</dbReference>
<feature type="compositionally biased region" description="Basic and acidic residues" evidence="7">
    <location>
        <begin position="269"/>
        <end position="282"/>
    </location>
</feature>
<accession>A0A432W357</accession>
<dbReference type="GO" id="GO:0006935">
    <property type="term" value="P:chemotaxis"/>
    <property type="evidence" value="ECO:0007669"/>
    <property type="project" value="InterPro"/>
</dbReference>
<dbReference type="EMBL" id="PIPJ01000001">
    <property type="protein sequence ID" value="RUO23671.1"/>
    <property type="molecule type" value="Genomic_DNA"/>
</dbReference>
<keyword evidence="6" id="KW-0653">Protein transport</keyword>
<protein>
    <submittedName>
        <fullName evidence="10">Chemotaxis protein MotA</fullName>
    </submittedName>
</protein>
<name>A0A432W357_9GAMM</name>
<dbReference type="PANTHER" id="PTHR30433:SF2">
    <property type="entry name" value="MOTILITY PROTEIN A"/>
    <property type="match status" value="1"/>
</dbReference>
<comment type="similarity">
    <text evidence="6">Belongs to the exbB/tolQ family.</text>
</comment>
<keyword evidence="2" id="KW-1003">Cell membrane</keyword>
<evidence type="ECO:0000256" key="4">
    <source>
        <dbReference type="ARBA" id="ARBA00022989"/>
    </source>
</evidence>
<keyword evidence="6" id="KW-0813">Transport</keyword>
<evidence type="ECO:0000256" key="2">
    <source>
        <dbReference type="ARBA" id="ARBA00022475"/>
    </source>
</evidence>
<dbReference type="Pfam" id="PF01618">
    <property type="entry name" value="MotA_ExbB"/>
    <property type="match status" value="1"/>
</dbReference>
<feature type="region of interest" description="Disordered" evidence="7">
    <location>
        <begin position="258"/>
        <end position="282"/>
    </location>
</feature>
<proteinExistence type="inferred from homology"/>
<comment type="subcellular location">
    <subcellularLocation>
        <location evidence="1">Cell membrane</location>
        <topology evidence="1">Multi-pass membrane protein</topology>
    </subcellularLocation>
    <subcellularLocation>
        <location evidence="6">Membrane</location>
        <topology evidence="6">Multi-pass membrane protein</topology>
    </subcellularLocation>
</comment>
<evidence type="ECO:0000256" key="3">
    <source>
        <dbReference type="ARBA" id="ARBA00022692"/>
    </source>
</evidence>
<reference evidence="11" key="1">
    <citation type="journal article" date="2018" name="Front. Microbiol.">
        <title>Genome-Based Analysis Reveals the Taxonomy and Diversity of the Family Idiomarinaceae.</title>
        <authorList>
            <person name="Liu Y."/>
            <person name="Lai Q."/>
            <person name="Shao Z."/>
        </authorList>
    </citation>
    <scope>NUCLEOTIDE SEQUENCE [LARGE SCALE GENOMIC DNA]</scope>
    <source>
        <strain evidence="11">GBPy7</strain>
    </source>
</reference>
<evidence type="ECO:0000256" key="6">
    <source>
        <dbReference type="RuleBase" id="RU004057"/>
    </source>
</evidence>
<gene>
    <name evidence="10" type="ORF">CWE08_00950</name>
</gene>
<feature type="transmembrane region" description="Helical" evidence="8">
    <location>
        <begin position="145"/>
        <end position="165"/>
    </location>
</feature>
<evidence type="ECO:0000256" key="1">
    <source>
        <dbReference type="ARBA" id="ARBA00004651"/>
    </source>
</evidence>
<evidence type="ECO:0000313" key="10">
    <source>
        <dbReference type="EMBL" id="RUO23671.1"/>
    </source>
</evidence>
<dbReference type="GO" id="GO:0071978">
    <property type="term" value="P:bacterial-type flagellum-dependent swarming motility"/>
    <property type="evidence" value="ECO:0007669"/>
    <property type="project" value="InterPro"/>
</dbReference>
<dbReference type="PANTHER" id="PTHR30433">
    <property type="entry name" value="CHEMOTAXIS PROTEIN MOTA"/>
    <property type="match status" value="1"/>
</dbReference>
<evidence type="ECO:0000313" key="11">
    <source>
        <dbReference type="Proteomes" id="UP000288395"/>
    </source>
</evidence>
<feature type="transmembrane region" description="Helical" evidence="8">
    <location>
        <begin position="28"/>
        <end position="51"/>
    </location>
</feature>
<evidence type="ECO:0000256" key="7">
    <source>
        <dbReference type="SAM" id="MobiDB-lite"/>
    </source>
</evidence>
<comment type="caution">
    <text evidence="10">The sequence shown here is derived from an EMBL/GenBank/DDBJ whole genome shotgun (WGS) entry which is preliminary data.</text>
</comment>
<keyword evidence="11" id="KW-1185">Reference proteome</keyword>
<evidence type="ECO:0000259" key="9">
    <source>
        <dbReference type="Pfam" id="PF01618"/>
    </source>
</evidence>
<dbReference type="Proteomes" id="UP000288395">
    <property type="component" value="Unassembled WGS sequence"/>
</dbReference>
<dbReference type="OrthoDB" id="9806929at2"/>
<keyword evidence="3 8" id="KW-0812">Transmembrane</keyword>
<evidence type="ECO:0000256" key="5">
    <source>
        <dbReference type="ARBA" id="ARBA00023136"/>
    </source>
</evidence>
<dbReference type="InterPro" id="IPR047055">
    <property type="entry name" value="MotA-like"/>
</dbReference>
<evidence type="ECO:0000256" key="8">
    <source>
        <dbReference type="SAM" id="Phobius"/>
    </source>
</evidence>
<keyword evidence="4 8" id="KW-1133">Transmembrane helix</keyword>